<organism evidence="1 2">
    <name type="scientific">Gracilariopsis chorda</name>
    <dbReference type="NCBI Taxonomy" id="448386"/>
    <lineage>
        <taxon>Eukaryota</taxon>
        <taxon>Rhodophyta</taxon>
        <taxon>Florideophyceae</taxon>
        <taxon>Rhodymeniophycidae</taxon>
        <taxon>Gracilariales</taxon>
        <taxon>Gracilariaceae</taxon>
        <taxon>Gracilariopsis</taxon>
    </lineage>
</organism>
<evidence type="ECO:0000313" key="2">
    <source>
        <dbReference type="Proteomes" id="UP000247409"/>
    </source>
</evidence>
<comment type="caution">
    <text evidence="1">The sequence shown here is derived from an EMBL/GenBank/DDBJ whole genome shotgun (WGS) entry which is preliminary data.</text>
</comment>
<protein>
    <submittedName>
        <fullName evidence="1">Uncharacterized protein</fullName>
    </submittedName>
</protein>
<dbReference type="Proteomes" id="UP000247409">
    <property type="component" value="Unassembled WGS sequence"/>
</dbReference>
<accession>A0A2V3J400</accession>
<proteinExistence type="predicted"/>
<reference evidence="1 2" key="1">
    <citation type="journal article" date="2018" name="Mol. Biol. Evol.">
        <title>Analysis of the draft genome of the red seaweed Gracilariopsis chorda provides insights into genome size evolution in Rhodophyta.</title>
        <authorList>
            <person name="Lee J."/>
            <person name="Yang E.C."/>
            <person name="Graf L."/>
            <person name="Yang J.H."/>
            <person name="Qiu H."/>
            <person name="Zel Zion U."/>
            <person name="Chan C.X."/>
            <person name="Stephens T.G."/>
            <person name="Weber A.P.M."/>
            <person name="Boo G.H."/>
            <person name="Boo S.M."/>
            <person name="Kim K.M."/>
            <person name="Shin Y."/>
            <person name="Jung M."/>
            <person name="Lee S.J."/>
            <person name="Yim H.S."/>
            <person name="Lee J.H."/>
            <person name="Bhattacharya D."/>
            <person name="Yoon H.S."/>
        </authorList>
    </citation>
    <scope>NUCLEOTIDE SEQUENCE [LARGE SCALE GENOMIC DNA]</scope>
    <source>
        <strain evidence="1 2">SKKU-2015</strain>
        <tissue evidence="1">Whole body</tissue>
    </source>
</reference>
<dbReference type="AlphaFoldDB" id="A0A2V3J400"/>
<keyword evidence="2" id="KW-1185">Reference proteome</keyword>
<dbReference type="EMBL" id="NBIV01000011">
    <property type="protein sequence ID" value="PXF48852.1"/>
    <property type="molecule type" value="Genomic_DNA"/>
</dbReference>
<name>A0A2V3J400_9FLOR</name>
<evidence type="ECO:0000313" key="1">
    <source>
        <dbReference type="EMBL" id="PXF48852.1"/>
    </source>
</evidence>
<sequence length="484" mass="53710">MKPPALRAAQALTLLLKTLPQSARYAVVLRDGRACDVALANLLLHHRSDNKPLLFAPQREAHLLRAANPSCQSLIHTITPDNRAPLRPYAAAAIHHQVSHLAVGTTRLERAVTAVTSISANPICGDASTGIEMLPKGTLTFHEPLSTVDHATICSTVHENVPPEYNRTADPTFMPPQLIPAALQLADQKKSSLQLLQHQSDDLLRNSVLETSHWGYIVARTDMLYEKFNSGRASRLAVIHAMQRMCLHVSGSAKPLSLDEPQVNRLCEAVFKPSADGDMRALPKGRTAAGVVLRPATGRFARRLRTGNDHLMMLTREPDHDTPSLFSTRLRGNYACAPLHEQQPVYWDNRFVMHAAPISTLDTEAPQLSAQRVFEAALRPMSQHKQQMADCTLYIRQLRRSDWDLMTSVSNRVRQFHTPFECIRALPVVFQKKAGSRATGDLVASPHLGLSARPDLYFMAVRLPRFRCLPDDIDPGFTAGQFDT</sequence>
<gene>
    <name evidence="1" type="ORF">BWQ96_01408</name>
</gene>